<evidence type="ECO:0000313" key="8">
    <source>
        <dbReference type="EMBL" id="PTQ57390.1"/>
    </source>
</evidence>
<gene>
    <name evidence="8" type="ORF">BSOLF_1706</name>
</gene>
<feature type="domain" description="HPr" evidence="7">
    <location>
        <begin position="1"/>
        <end position="86"/>
    </location>
</feature>
<comment type="caution">
    <text evidence="8">The sequence shown here is derived from an EMBL/GenBank/DDBJ whole genome shotgun (WGS) entry which is preliminary data.</text>
</comment>
<evidence type="ECO:0000256" key="4">
    <source>
        <dbReference type="ARBA" id="ARBA00022490"/>
    </source>
</evidence>
<protein>
    <recommendedName>
        <fullName evidence="3">Phosphocarrier protein HPr</fullName>
    </recommendedName>
</protein>
<accession>A0A2R6Y3X4</accession>
<evidence type="ECO:0000256" key="1">
    <source>
        <dbReference type="ARBA" id="ARBA00003681"/>
    </source>
</evidence>
<dbReference type="PROSITE" id="PS51350">
    <property type="entry name" value="PTS_HPR_DOM"/>
    <property type="match status" value="1"/>
</dbReference>
<dbReference type="InterPro" id="IPR050399">
    <property type="entry name" value="HPr"/>
</dbReference>
<dbReference type="PANTHER" id="PTHR33705:SF2">
    <property type="entry name" value="PHOSPHOCARRIER PROTEIN NPR"/>
    <property type="match status" value="1"/>
</dbReference>
<organism evidence="8 9">
    <name type="scientific">Candidatus Carbonibacillus altaicus</name>
    <dbReference type="NCBI Taxonomy" id="2163959"/>
    <lineage>
        <taxon>Bacteria</taxon>
        <taxon>Bacillati</taxon>
        <taxon>Bacillota</taxon>
        <taxon>Bacilli</taxon>
        <taxon>Bacillales</taxon>
        <taxon>Candidatus Carbonibacillus</taxon>
    </lineage>
</organism>
<comment type="subcellular location">
    <subcellularLocation>
        <location evidence="2">Cytoplasm</location>
    </subcellularLocation>
</comment>
<dbReference type="PROSITE" id="PS00369">
    <property type="entry name" value="PTS_HPR_HIS"/>
    <property type="match status" value="1"/>
</dbReference>
<keyword evidence="4" id="KW-0963">Cytoplasm</keyword>
<evidence type="ECO:0000256" key="3">
    <source>
        <dbReference type="ARBA" id="ARBA00020422"/>
    </source>
</evidence>
<evidence type="ECO:0000256" key="5">
    <source>
        <dbReference type="ARBA" id="ARBA00022597"/>
    </source>
</evidence>
<dbReference type="GO" id="GO:0005737">
    <property type="term" value="C:cytoplasm"/>
    <property type="evidence" value="ECO:0007669"/>
    <property type="project" value="UniProtKB-SubCell"/>
</dbReference>
<dbReference type="AlphaFoldDB" id="A0A2R6Y3X4"/>
<keyword evidence="5" id="KW-0762">Sugar transport</keyword>
<dbReference type="InterPro" id="IPR000032">
    <property type="entry name" value="HPr-like"/>
</dbReference>
<sequence>MKEMDITIQLEHGLHARPAAEFTRVASRFKSDITLVKGDRSVNAKSIIGVMSLGAAKGETIKLIIDGEDEAEVADVLAAYLEGRDN</sequence>
<comment type="function">
    <text evidence="1">General (non sugar-specific) component of the phosphoenolpyruvate-dependent sugar phosphotransferase system (sugar PTS). This major carbohydrate active-transport system catalyzes the phosphorylation of incoming sugar substrates concomitantly with their translocation across the cell membrane. The phosphoryl group from phosphoenolpyruvate (PEP) is transferred to the phosphoryl carrier protein HPr by enzyme I. Phospho-HPr then transfers it to the PTS EIIA domain.</text>
</comment>
<dbReference type="PRINTS" id="PR00107">
    <property type="entry name" value="PHOSPHOCPHPR"/>
</dbReference>
<keyword evidence="5" id="KW-0813">Transport</keyword>
<dbReference type="Gene3D" id="3.30.1340.10">
    <property type="entry name" value="HPr-like"/>
    <property type="match status" value="1"/>
</dbReference>
<dbReference type="InterPro" id="IPR035895">
    <property type="entry name" value="HPr-like_sf"/>
</dbReference>
<dbReference type="PANTHER" id="PTHR33705">
    <property type="entry name" value="PHOSPHOCARRIER PROTEIN HPR"/>
    <property type="match status" value="1"/>
</dbReference>
<dbReference type="Pfam" id="PF00381">
    <property type="entry name" value="PTS-HPr"/>
    <property type="match status" value="1"/>
</dbReference>
<name>A0A2R6Y3X4_9BACL</name>
<dbReference type="InterPro" id="IPR002114">
    <property type="entry name" value="PTS_HPr_Ser_P_site"/>
</dbReference>
<reference evidence="9" key="1">
    <citation type="journal article" date="2018" name="Sci. Rep.">
        <title>Lignite coal burning seam in the remote Altai Mountains harbors a hydrogen-driven thermophilic microbial community.</title>
        <authorList>
            <person name="Kadnikov V.V."/>
            <person name="Mardanov A.V."/>
            <person name="Ivasenko D.A."/>
            <person name="Antsiferov D.V."/>
            <person name="Beletsky A.V."/>
            <person name="Karnachuk O.V."/>
            <person name="Ravin N.V."/>
        </authorList>
    </citation>
    <scope>NUCLEOTIDE SEQUENCE [LARGE SCALE GENOMIC DNA]</scope>
</reference>
<dbReference type="SUPFAM" id="SSF55594">
    <property type="entry name" value="HPr-like"/>
    <property type="match status" value="1"/>
</dbReference>
<evidence type="ECO:0000256" key="6">
    <source>
        <dbReference type="ARBA" id="ARBA00022683"/>
    </source>
</evidence>
<proteinExistence type="predicted"/>
<dbReference type="EMBL" id="PEBX01000008">
    <property type="protein sequence ID" value="PTQ57390.1"/>
    <property type="molecule type" value="Genomic_DNA"/>
</dbReference>
<evidence type="ECO:0000313" key="9">
    <source>
        <dbReference type="Proteomes" id="UP000244338"/>
    </source>
</evidence>
<dbReference type="InterPro" id="IPR001020">
    <property type="entry name" value="PTS_HPr_His_P_site"/>
</dbReference>
<dbReference type="PROSITE" id="PS00589">
    <property type="entry name" value="PTS_HPR_SER"/>
    <property type="match status" value="1"/>
</dbReference>
<dbReference type="Proteomes" id="UP000244338">
    <property type="component" value="Unassembled WGS sequence"/>
</dbReference>
<keyword evidence="6" id="KW-0598">Phosphotransferase system</keyword>
<dbReference type="NCBIfam" id="TIGR01003">
    <property type="entry name" value="PTS_HPr_family"/>
    <property type="match status" value="1"/>
</dbReference>
<evidence type="ECO:0000259" key="7">
    <source>
        <dbReference type="PROSITE" id="PS51350"/>
    </source>
</evidence>
<dbReference type="GO" id="GO:0009401">
    <property type="term" value="P:phosphoenolpyruvate-dependent sugar phosphotransferase system"/>
    <property type="evidence" value="ECO:0007669"/>
    <property type="project" value="UniProtKB-KW"/>
</dbReference>
<evidence type="ECO:0000256" key="2">
    <source>
        <dbReference type="ARBA" id="ARBA00004496"/>
    </source>
</evidence>
<dbReference type="CDD" id="cd00367">
    <property type="entry name" value="PTS-HPr_like"/>
    <property type="match status" value="1"/>
</dbReference>